<evidence type="ECO:0000259" key="2">
    <source>
        <dbReference type="PROSITE" id="PS50263"/>
    </source>
</evidence>
<name>A0ABS8ZYA1_9PSEU</name>
<dbReference type="InterPro" id="IPR036526">
    <property type="entry name" value="C-N_Hydrolase_sf"/>
</dbReference>
<organism evidence="3 4">
    <name type="scientific">Kibdelosporangium philippinense</name>
    <dbReference type="NCBI Taxonomy" id="211113"/>
    <lineage>
        <taxon>Bacteria</taxon>
        <taxon>Bacillati</taxon>
        <taxon>Actinomycetota</taxon>
        <taxon>Actinomycetes</taxon>
        <taxon>Pseudonocardiales</taxon>
        <taxon>Pseudonocardiaceae</taxon>
        <taxon>Kibdelosporangium</taxon>
    </lineage>
</organism>
<keyword evidence="4" id="KW-1185">Reference proteome</keyword>
<dbReference type="EMBL" id="JAJVCN010000004">
    <property type="protein sequence ID" value="MCE7011052.1"/>
    <property type="molecule type" value="Genomic_DNA"/>
</dbReference>
<dbReference type="PROSITE" id="PS50263">
    <property type="entry name" value="CN_HYDROLASE"/>
    <property type="match status" value="1"/>
</dbReference>
<dbReference type="SUPFAM" id="SSF56317">
    <property type="entry name" value="Carbon-nitrogen hydrolase"/>
    <property type="match status" value="1"/>
</dbReference>
<evidence type="ECO:0000313" key="3">
    <source>
        <dbReference type="EMBL" id="MCE7011052.1"/>
    </source>
</evidence>
<evidence type="ECO:0000313" key="4">
    <source>
        <dbReference type="Proteomes" id="UP001521150"/>
    </source>
</evidence>
<reference evidence="3 4" key="1">
    <citation type="submission" date="2021-12" db="EMBL/GenBank/DDBJ databases">
        <title>Genome sequence of Kibdelosporangium philippinense ATCC 49844.</title>
        <authorList>
            <person name="Fedorov E.A."/>
            <person name="Omeragic M."/>
            <person name="Shalygina K.F."/>
            <person name="Maclea K.S."/>
        </authorList>
    </citation>
    <scope>NUCLEOTIDE SEQUENCE [LARGE SCALE GENOMIC DNA]</scope>
    <source>
        <strain evidence="3 4">ATCC 49844</strain>
    </source>
</reference>
<accession>A0ABS8ZYA1</accession>
<gene>
    <name evidence="3" type="ORF">LWC34_50855</name>
</gene>
<dbReference type="PANTHER" id="PTHR43674">
    <property type="entry name" value="NITRILASE C965.09-RELATED"/>
    <property type="match status" value="1"/>
</dbReference>
<dbReference type="Gene3D" id="3.60.110.10">
    <property type="entry name" value="Carbon-nitrogen hydrolase"/>
    <property type="match status" value="1"/>
</dbReference>
<dbReference type="CDD" id="cd07197">
    <property type="entry name" value="nitrilase"/>
    <property type="match status" value="1"/>
</dbReference>
<evidence type="ECO:0000256" key="1">
    <source>
        <dbReference type="ARBA" id="ARBA00022801"/>
    </source>
</evidence>
<comment type="caution">
    <text evidence="3">The sequence shown here is derived from an EMBL/GenBank/DDBJ whole genome shotgun (WGS) entry which is preliminary data.</text>
</comment>
<protein>
    <submittedName>
        <fullName evidence="3">Carbon-nitrogen hydrolase family protein</fullName>
    </submittedName>
</protein>
<dbReference type="InterPro" id="IPR003010">
    <property type="entry name" value="C-N_Hydrolase"/>
</dbReference>
<dbReference type="PANTHER" id="PTHR43674:SF2">
    <property type="entry name" value="BETA-UREIDOPROPIONASE"/>
    <property type="match status" value="1"/>
</dbReference>
<proteinExistence type="predicted"/>
<dbReference type="Pfam" id="PF00795">
    <property type="entry name" value="CN_hydrolase"/>
    <property type="match status" value="1"/>
</dbReference>
<dbReference type="InterPro" id="IPR050345">
    <property type="entry name" value="Aliph_Amidase/BUP"/>
</dbReference>
<feature type="domain" description="CN hydrolase" evidence="2">
    <location>
        <begin position="5"/>
        <end position="235"/>
    </location>
</feature>
<dbReference type="RefSeq" id="WP_233733379.1">
    <property type="nucleotide sequence ID" value="NZ_JAJVCN010000004.1"/>
</dbReference>
<keyword evidence="1 3" id="KW-0378">Hydrolase</keyword>
<sequence length="281" mass="31043">MSKPLPVALVQTPQYAVDQPLDGFASDAKAVLADHPDTRLLVYPELHLCSPQRREIAAEPLDGPRSRKLGEIARDLGVWFIPGSVAELGDDGKMYNTALVFSPDGELVTSYRKVFTWKPHEPYEAGDRFVVFDIPDTGRIGLAICYDAWFPESARHLAWLGADLIINPVLTHTPDRKQEVVLAQANAIVNQVFVASINSAAPFGRGRSIIVGPEGQILAETPDDRPAVIALTLDLDEVRRVRERGTEGLNRMWNQFTDGDAPLDVPLYQGRIDAGNWQPRS</sequence>
<dbReference type="Proteomes" id="UP001521150">
    <property type="component" value="Unassembled WGS sequence"/>
</dbReference>
<dbReference type="GO" id="GO:0016787">
    <property type="term" value="F:hydrolase activity"/>
    <property type="evidence" value="ECO:0007669"/>
    <property type="project" value="UniProtKB-KW"/>
</dbReference>